<dbReference type="InterPro" id="IPR049517">
    <property type="entry name" value="ACX-like_C"/>
</dbReference>
<dbReference type="GO" id="GO:0005829">
    <property type="term" value="C:cytosol"/>
    <property type="evidence" value="ECO:0007669"/>
    <property type="project" value="TreeGrafter"/>
</dbReference>
<feature type="domain" description="Acetophenone carboxylase-like C-terminal" evidence="3">
    <location>
        <begin position="508"/>
        <end position="665"/>
    </location>
</feature>
<accession>A0A1H3WX06</accession>
<evidence type="ECO:0000259" key="1">
    <source>
        <dbReference type="Pfam" id="PF01968"/>
    </source>
</evidence>
<dbReference type="InterPro" id="IPR043129">
    <property type="entry name" value="ATPase_NBD"/>
</dbReference>
<dbReference type="Pfam" id="PF19278">
    <property type="entry name" value="Hydant_A_C"/>
    <property type="match status" value="1"/>
</dbReference>
<dbReference type="PANTHER" id="PTHR11365:SF23">
    <property type="entry name" value="HYPOTHETICAL 5-OXOPROLINASE (EUROFUNG)-RELATED"/>
    <property type="match status" value="1"/>
</dbReference>
<dbReference type="GO" id="GO:0006749">
    <property type="term" value="P:glutathione metabolic process"/>
    <property type="evidence" value="ECO:0007669"/>
    <property type="project" value="TreeGrafter"/>
</dbReference>
<evidence type="ECO:0000313" key="5">
    <source>
        <dbReference type="Proteomes" id="UP000198703"/>
    </source>
</evidence>
<dbReference type="PANTHER" id="PTHR11365">
    <property type="entry name" value="5-OXOPROLINASE RELATED"/>
    <property type="match status" value="1"/>
</dbReference>
<gene>
    <name evidence="4" type="ORF">SAMN05444370_102164</name>
</gene>
<feature type="domain" description="Hydantoinase A/oxoprolinase" evidence="1">
    <location>
        <begin position="205"/>
        <end position="492"/>
    </location>
</feature>
<dbReference type="EMBL" id="FNQM01000002">
    <property type="protein sequence ID" value="SDZ91500.1"/>
    <property type="molecule type" value="Genomic_DNA"/>
</dbReference>
<dbReference type="GO" id="GO:0017168">
    <property type="term" value="F:5-oxoprolinase (ATP-hydrolyzing) activity"/>
    <property type="evidence" value="ECO:0007669"/>
    <property type="project" value="TreeGrafter"/>
</dbReference>
<reference evidence="4 5" key="1">
    <citation type="submission" date="2016-10" db="EMBL/GenBank/DDBJ databases">
        <authorList>
            <person name="de Groot N.N."/>
        </authorList>
    </citation>
    <scope>NUCLEOTIDE SEQUENCE [LARGE SCALE GENOMIC DNA]</scope>
    <source>
        <strain evidence="4 5">DSM 15345</strain>
    </source>
</reference>
<evidence type="ECO:0000313" key="4">
    <source>
        <dbReference type="EMBL" id="SDZ91500.1"/>
    </source>
</evidence>
<proteinExistence type="predicted"/>
<evidence type="ECO:0000259" key="2">
    <source>
        <dbReference type="Pfam" id="PF05378"/>
    </source>
</evidence>
<evidence type="ECO:0000259" key="3">
    <source>
        <dbReference type="Pfam" id="PF19278"/>
    </source>
</evidence>
<keyword evidence="5" id="KW-1185">Reference proteome</keyword>
<dbReference type="AlphaFoldDB" id="A0A1H3WX06"/>
<dbReference type="Pfam" id="PF01968">
    <property type="entry name" value="Hydantoinase_A"/>
    <property type="match status" value="1"/>
</dbReference>
<dbReference type="SUPFAM" id="SSF53067">
    <property type="entry name" value="Actin-like ATPase domain"/>
    <property type="match status" value="1"/>
</dbReference>
<dbReference type="Proteomes" id="UP000198703">
    <property type="component" value="Unassembled WGS sequence"/>
</dbReference>
<dbReference type="RefSeq" id="WP_093248475.1">
    <property type="nucleotide sequence ID" value="NZ_FNQM01000002.1"/>
</dbReference>
<dbReference type="InterPro" id="IPR045079">
    <property type="entry name" value="Oxoprolinase-like"/>
</dbReference>
<protein>
    <submittedName>
        <fullName evidence="4">N-methylhydantoinase A</fullName>
    </submittedName>
</protein>
<feature type="domain" description="Hydantoinase/oxoprolinase N-terminal" evidence="2">
    <location>
        <begin position="7"/>
        <end position="182"/>
    </location>
</feature>
<dbReference type="Pfam" id="PF05378">
    <property type="entry name" value="Hydant_A_N"/>
    <property type="match status" value="1"/>
</dbReference>
<dbReference type="InterPro" id="IPR008040">
    <property type="entry name" value="Hydant_A_N"/>
</dbReference>
<dbReference type="InterPro" id="IPR002821">
    <property type="entry name" value="Hydantoinase_A"/>
</dbReference>
<dbReference type="STRING" id="89524.SAMN05444370_102164"/>
<name>A0A1H3WX06_9RHOB</name>
<sequence length="681" mass="70641">MTEPHIRIGVDIGGTFTDLQILNEATGALASFKTPTTPDPSEGLVTGVREAAARFGFDLAAVRLIVHGTTIATNAVLQRRLARGVLLTTAGFEDVLEIGRHGRRDIYGLKPHQEPPLIPRDRRLGLPERMRADGSVETPLTGAAVAEALDRLAALGAEAVAVCLLNAHVNAAHETALAEALARARPDLPVSVSSAISPEIREYERCSTTALNALLMPTVGGYLERLGGRMAEAGLSARLLLVQSNGGVCTAALAKAQPARLLLSGPSGGALATLRTAKALGRENVIGVDMGGTSYDVCVVAGGRLTSVTQGEIDGLPVRLPMVEIRTIGSGGGSIARVDEAGRLRVGPESAGSQPGPVCYGRGGERPTVTDANVALARLDPGFFLGGAMALDRAGAAAAISRDVGAPLGLAPEAAAEGMLAVTEARLAAAARLSLFEKGLDPREFALLSFGGAGGLHATSVAEALGVREVVFPADASTFSAFGILYSDITHDLARSRVTPADEAALPWLAETLAELRAQGEALLADDGVPEADRRAAVSVDMRYRGQAFELVTPWEVDLPDAAALARLLDGFHELHRLRFSYSDPDAATEIVAVRLNAIGALRTATEAGRSAGGEGTPPGVREIWLGGGWRPAAVHRREALTAAVDGPALVEEEYTTCLVGEGWRCAPGPAGAMIVTRTAP</sequence>
<organism evidence="4 5">
    <name type="scientific">Rubrimonas cliftonensis</name>
    <dbReference type="NCBI Taxonomy" id="89524"/>
    <lineage>
        <taxon>Bacteria</taxon>
        <taxon>Pseudomonadati</taxon>
        <taxon>Pseudomonadota</taxon>
        <taxon>Alphaproteobacteria</taxon>
        <taxon>Rhodobacterales</taxon>
        <taxon>Paracoccaceae</taxon>
        <taxon>Rubrimonas</taxon>
    </lineage>
</organism>
<dbReference type="OrthoDB" id="9759608at2"/>